<organism evidence="9 10">
    <name type="scientific">Azospira restricta</name>
    <dbReference type="NCBI Taxonomy" id="404405"/>
    <lineage>
        <taxon>Bacteria</taxon>
        <taxon>Pseudomonadati</taxon>
        <taxon>Pseudomonadota</taxon>
        <taxon>Betaproteobacteria</taxon>
        <taxon>Rhodocyclales</taxon>
        <taxon>Rhodocyclaceae</taxon>
        <taxon>Azospira</taxon>
    </lineage>
</organism>
<name>A0A974PW92_9RHOO</name>
<evidence type="ECO:0000256" key="3">
    <source>
        <dbReference type="ARBA" id="ARBA00013078"/>
    </source>
</evidence>
<dbReference type="InterPro" id="IPR023198">
    <property type="entry name" value="PGP-like_dom2"/>
</dbReference>
<keyword evidence="10" id="KW-1185">Reference proteome</keyword>
<dbReference type="PANTHER" id="PTHR43434">
    <property type="entry name" value="PHOSPHOGLYCOLATE PHOSPHATASE"/>
    <property type="match status" value="1"/>
</dbReference>
<dbReference type="SFLD" id="SFLDG01129">
    <property type="entry name" value="C1.5:_HAD__Beta-PGM__Phosphata"/>
    <property type="match status" value="1"/>
</dbReference>
<evidence type="ECO:0000256" key="2">
    <source>
        <dbReference type="ARBA" id="ARBA00004818"/>
    </source>
</evidence>
<dbReference type="FunFam" id="3.40.50.1000:FF:000022">
    <property type="entry name" value="Phosphoglycolate phosphatase"/>
    <property type="match status" value="1"/>
</dbReference>
<dbReference type="GO" id="GO:0046872">
    <property type="term" value="F:metal ion binding"/>
    <property type="evidence" value="ECO:0007669"/>
    <property type="project" value="UniProtKB-KW"/>
</dbReference>
<dbReference type="GO" id="GO:0005829">
    <property type="term" value="C:cytosol"/>
    <property type="evidence" value="ECO:0007669"/>
    <property type="project" value="TreeGrafter"/>
</dbReference>
<dbReference type="NCBIfam" id="TIGR01549">
    <property type="entry name" value="HAD-SF-IA-v1"/>
    <property type="match status" value="1"/>
</dbReference>
<dbReference type="SUPFAM" id="SSF56784">
    <property type="entry name" value="HAD-like"/>
    <property type="match status" value="1"/>
</dbReference>
<dbReference type="GO" id="GO:0008967">
    <property type="term" value="F:phosphoglycolate phosphatase activity"/>
    <property type="evidence" value="ECO:0007669"/>
    <property type="project" value="UniProtKB-EC"/>
</dbReference>
<dbReference type="SFLD" id="SFLDS00003">
    <property type="entry name" value="Haloacid_Dehalogenase"/>
    <property type="match status" value="1"/>
</dbReference>
<evidence type="ECO:0000256" key="1">
    <source>
        <dbReference type="ARBA" id="ARBA00000830"/>
    </source>
</evidence>
<dbReference type="AlphaFoldDB" id="A0A974PW92"/>
<dbReference type="GO" id="GO:0006281">
    <property type="term" value="P:DNA repair"/>
    <property type="evidence" value="ECO:0007669"/>
    <property type="project" value="TreeGrafter"/>
</dbReference>
<evidence type="ECO:0000256" key="8">
    <source>
        <dbReference type="ARBA" id="ARBA00059247"/>
    </source>
</evidence>
<dbReference type="EC" id="3.1.3.18" evidence="3"/>
<gene>
    <name evidence="9" type="ORF">IWH25_09980</name>
</gene>
<evidence type="ECO:0000256" key="5">
    <source>
        <dbReference type="ARBA" id="ARBA00022801"/>
    </source>
</evidence>
<dbReference type="InterPro" id="IPR050155">
    <property type="entry name" value="HAD-like_hydrolase_sf"/>
</dbReference>
<dbReference type="Gene3D" id="1.10.150.240">
    <property type="entry name" value="Putative phosphatase, domain 2"/>
    <property type="match status" value="1"/>
</dbReference>
<evidence type="ECO:0000313" key="10">
    <source>
        <dbReference type="Proteomes" id="UP000663444"/>
    </source>
</evidence>
<keyword evidence="6" id="KW-0460">Magnesium</keyword>
<dbReference type="InterPro" id="IPR036412">
    <property type="entry name" value="HAD-like_sf"/>
</dbReference>
<protein>
    <recommendedName>
        <fullName evidence="3">phosphoglycolate phosphatase</fullName>
        <ecNumber evidence="3">3.1.3.18</ecNumber>
    </recommendedName>
</protein>
<dbReference type="KEGG" id="ares:IWH25_09980"/>
<proteinExistence type="predicted"/>
<keyword evidence="7" id="KW-0119">Carbohydrate metabolism</keyword>
<dbReference type="InterPro" id="IPR006439">
    <property type="entry name" value="HAD-SF_hydro_IA"/>
</dbReference>
<evidence type="ECO:0000256" key="4">
    <source>
        <dbReference type="ARBA" id="ARBA00022723"/>
    </source>
</evidence>
<comment type="function">
    <text evidence="8">Specifically catalyzes the dephosphorylation of 2-phosphoglycolate. Is involved in the dissimilation of the intracellular 2-phosphoglycolate formed during the DNA repair of 3'-phosphoglycolate ends, a major class of DNA lesions induced by oxidative stress.</text>
</comment>
<dbReference type="RefSeq" id="WP_203385663.1">
    <property type="nucleotide sequence ID" value="NZ_CP064781.1"/>
</dbReference>
<sequence>MPDLRPQAVLFDLDGTFADTAPDLGAALNALRAELGLAPVDLSVLRPYTSQGVRGMLGAGLGLRPDHPDYPGLHRRFLGHYQQALCVHTRLFDGIAALVDTVERQQLRWGIVTNKSQRFTLPLMHQLGYARRAACLVSGDSSPRTKPHPQPMRLACAVAGCAPERALYVGDDRRDIDAGRAAGMVTVAVRYGYLGDSGPIEEWGADHLVDHPDAIAALLNG</sequence>
<dbReference type="Proteomes" id="UP000663444">
    <property type="component" value="Chromosome"/>
</dbReference>
<dbReference type="EMBL" id="CP064781">
    <property type="protein sequence ID" value="QRJ62135.1"/>
    <property type="molecule type" value="Genomic_DNA"/>
</dbReference>
<reference evidence="9" key="1">
    <citation type="submission" date="2020-11" db="EMBL/GenBank/DDBJ databases">
        <title>Azospira restricta DSM 18626 genome sequence.</title>
        <authorList>
            <person name="Moe W.M."/>
        </authorList>
    </citation>
    <scope>NUCLEOTIDE SEQUENCE</scope>
    <source>
        <strain evidence="9">DSM 18626</strain>
    </source>
</reference>
<evidence type="ECO:0000313" key="9">
    <source>
        <dbReference type="EMBL" id="QRJ62135.1"/>
    </source>
</evidence>
<keyword evidence="4" id="KW-0479">Metal-binding</keyword>
<dbReference type="InterPro" id="IPR041492">
    <property type="entry name" value="HAD_2"/>
</dbReference>
<comment type="catalytic activity">
    <reaction evidence="1">
        <text>2-phosphoglycolate + H2O = glycolate + phosphate</text>
        <dbReference type="Rhea" id="RHEA:14369"/>
        <dbReference type="ChEBI" id="CHEBI:15377"/>
        <dbReference type="ChEBI" id="CHEBI:29805"/>
        <dbReference type="ChEBI" id="CHEBI:43474"/>
        <dbReference type="ChEBI" id="CHEBI:58033"/>
        <dbReference type="EC" id="3.1.3.18"/>
    </reaction>
</comment>
<dbReference type="PANTHER" id="PTHR43434:SF23">
    <property type="entry name" value="PHOSPHOGLYCOLATE PHOSPHATASE"/>
    <property type="match status" value="1"/>
</dbReference>
<keyword evidence="5 9" id="KW-0378">Hydrolase</keyword>
<dbReference type="InterPro" id="IPR023214">
    <property type="entry name" value="HAD_sf"/>
</dbReference>
<dbReference type="Pfam" id="PF13419">
    <property type="entry name" value="HAD_2"/>
    <property type="match status" value="1"/>
</dbReference>
<accession>A0A974PW92</accession>
<evidence type="ECO:0000256" key="7">
    <source>
        <dbReference type="ARBA" id="ARBA00023277"/>
    </source>
</evidence>
<evidence type="ECO:0000256" key="6">
    <source>
        <dbReference type="ARBA" id="ARBA00022842"/>
    </source>
</evidence>
<dbReference type="Gene3D" id="3.40.50.1000">
    <property type="entry name" value="HAD superfamily/HAD-like"/>
    <property type="match status" value="1"/>
</dbReference>
<dbReference type="NCBIfam" id="TIGR01509">
    <property type="entry name" value="HAD-SF-IA-v3"/>
    <property type="match status" value="1"/>
</dbReference>
<comment type="pathway">
    <text evidence="2">Organic acid metabolism; glycolate biosynthesis; glycolate from 2-phosphoglycolate: step 1/1.</text>
</comment>